<comment type="caution">
    <text evidence="1">The sequence shown here is derived from an EMBL/GenBank/DDBJ whole genome shotgun (WGS) entry which is preliminary data.</text>
</comment>
<evidence type="ECO:0000313" key="1">
    <source>
        <dbReference type="EMBL" id="RRT38296.1"/>
    </source>
</evidence>
<reference evidence="1 2" key="1">
    <citation type="journal article" date="2014" name="Agronomy (Basel)">
        <title>A Draft Genome Sequence for Ensete ventricosum, the Drought-Tolerant Tree Against Hunger.</title>
        <authorList>
            <person name="Harrison J."/>
            <person name="Moore K.A."/>
            <person name="Paszkiewicz K."/>
            <person name="Jones T."/>
            <person name="Grant M."/>
            <person name="Ambacheew D."/>
            <person name="Muzemil S."/>
            <person name="Studholme D.J."/>
        </authorList>
    </citation>
    <scope>NUCLEOTIDE SEQUENCE [LARGE SCALE GENOMIC DNA]</scope>
</reference>
<organism evidence="1 2">
    <name type="scientific">Ensete ventricosum</name>
    <name type="common">Abyssinian banana</name>
    <name type="synonym">Musa ensete</name>
    <dbReference type="NCBI Taxonomy" id="4639"/>
    <lineage>
        <taxon>Eukaryota</taxon>
        <taxon>Viridiplantae</taxon>
        <taxon>Streptophyta</taxon>
        <taxon>Embryophyta</taxon>
        <taxon>Tracheophyta</taxon>
        <taxon>Spermatophyta</taxon>
        <taxon>Magnoliopsida</taxon>
        <taxon>Liliopsida</taxon>
        <taxon>Zingiberales</taxon>
        <taxon>Musaceae</taxon>
        <taxon>Ensete</taxon>
    </lineage>
</organism>
<dbReference type="EMBL" id="AMZH03021339">
    <property type="protein sequence ID" value="RRT38296.1"/>
    <property type="molecule type" value="Genomic_DNA"/>
</dbReference>
<accession>A0A426XFQ9</accession>
<gene>
    <name evidence="1" type="ORF">B296_00057341</name>
</gene>
<protein>
    <submittedName>
        <fullName evidence="1">Uncharacterized protein</fullName>
    </submittedName>
</protein>
<dbReference type="Proteomes" id="UP000287651">
    <property type="component" value="Unassembled WGS sequence"/>
</dbReference>
<evidence type="ECO:0000313" key="2">
    <source>
        <dbReference type="Proteomes" id="UP000287651"/>
    </source>
</evidence>
<proteinExistence type="predicted"/>
<dbReference type="AlphaFoldDB" id="A0A426XFQ9"/>
<sequence>MLLLRNVSRAAPARGHARMPHRGGVPDVAPLMIKLVPRPRCYRAPHSMVVFVQVGFPCARWIVLIERVLLGIGGLSWSRYSTQAQTDLAWREDQLGHRWTDLAKRVNSCISRLCGAVRRTGPHDRRGTSQCQTLHLAHVNY</sequence>
<name>A0A426XFQ9_ENSVE</name>